<dbReference type="EMBL" id="MK500438">
    <property type="protein sequence ID" value="QBK89716.1"/>
    <property type="molecule type" value="Genomic_DNA"/>
</dbReference>
<evidence type="ECO:0000313" key="1">
    <source>
        <dbReference type="EMBL" id="QBK89716.1"/>
    </source>
</evidence>
<accession>A0A481Z1Z5</accession>
<organism evidence="1">
    <name type="scientific">Pithovirus LCPAC001</name>
    <dbReference type="NCBI Taxonomy" id="2506585"/>
    <lineage>
        <taxon>Viruses</taxon>
        <taxon>Pithoviruses</taxon>
    </lineage>
</organism>
<name>A0A481Z1Z5_9VIRU</name>
<protein>
    <recommendedName>
        <fullName evidence="2">Major capsid protein</fullName>
    </recommendedName>
</protein>
<gene>
    <name evidence="1" type="ORF">LCPAC001_02310</name>
</gene>
<dbReference type="Gene3D" id="2.60.120.1100">
    <property type="match status" value="2"/>
</dbReference>
<evidence type="ECO:0008006" key="2">
    <source>
        <dbReference type="Google" id="ProtNLM"/>
    </source>
</evidence>
<sequence length="436" mass="48575">MAEYKHVGFKPSSRYGSGTITAKDNHFYFETEVEFNFPDNSVQVSAGRFPDTIPATYDASFTQNIIHNPEEYKFTIARLFLKGDGIPLMNLANERFNLALSFDDGGGEKSYPRVLTSFTPSTLIFTLGEFIDTFNKAMNNAFIDISAGVALPAGVTKSPQLVWNPDTRQISIYCQSAYNSSISGNNRVGIWICQNLVHLFSVWEYVTGQYNIILPAPQPVTPAPPPILPPNVFLSIPFSEIKVQDLGWNRLQWRYGIERPGIPNPDIIDTYPLPLIEQLIGVGPVSDPPHDSIRIPQQQGNFLNSISQLAGFIITSNSLNARKESISKVFRNSDPSLGLALNQTITASQYSQQSVIFDLAMPEPGNVATENIVYSPFVYRWVDLTGNAPLNRLQFTINFLFKDGTFLPLEIGRGSYASIKFLFQSVNKKHDNNIIG</sequence>
<proteinExistence type="predicted"/>
<dbReference type="InterPro" id="IPR049413">
    <property type="entry name" value="V18/19-like_jelly_roll_sf"/>
</dbReference>
<reference evidence="1" key="1">
    <citation type="journal article" date="2019" name="MBio">
        <title>Virus Genomes from Deep Sea Sediments Expand the Ocean Megavirome and Support Independent Origins of Viral Gigantism.</title>
        <authorList>
            <person name="Backstrom D."/>
            <person name="Yutin N."/>
            <person name="Jorgensen S.L."/>
            <person name="Dharamshi J."/>
            <person name="Homa F."/>
            <person name="Zaremba-Niedwiedzka K."/>
            <person name="Spang A."/>
            <person name="Wolf Y.I."/>
            <person name="Koonin E.V."/>
            <person name="Ettema T.J."/>
        </authorList>
    </citation>
    <scope>NUCLEOTIDE SEQUENCE</scope>
</reference>